<evidence type="ECO:0000313" key="3">
    <source>
        <dbReference type="Proteomes" id="UP000065641"/>
    </source>
</evidence>
<dbReference type="Proteomes" id="UP000065641">
    <property type="component" value="Chromosome"/>
</dbReference>
<gene>
    <name evidence="2" type="ORF">PS2015_1089</name>
</gene>
<feature type="signal peptide" evidence="1">
    <location>
        <begin position="1"/>
        <end position="34"/>
    </location>
</feature>
<accession>A0A0S2KBQ3</accession>
<name>A0A0S2KBQ3_9GAMM</name>
<dbReference type="STRING" id="1249552.PS2015_1089"/>
<keyword evidence="3" id="KW-1185">Reference proteome</keyword>
<dbReference type="KEGG" id="pspi:PS2015_1089"/>
<organism evidence="2 3">
    <name type="scientific">Pseudohongiella spirulinae</name>
    <dbReference type="NCBI Taxonomy" id="1249552"/>
    <lineage>
        <taxon>Bacteria</taxon>
        <taxon>Pseudomonadati</taxon>
        <taxon>Pseudomonadota</taxon>
        <taxon>Gammaproteobacteria</taxon>
        <taxon>Pseudomonadales</taxon>
        <taxon>Pseudohongiellaceae</taxon>
        <taxon>Pseudohongiella</taxon>
    </lineage>
</organism>
<sequence length="957" mass="101833" precursor="true">MQTHINPNCRSNNTLTIWRSLCILACLFSSAIQAQSIEDILTPLRGTYTVTFTEDADAPDAVPVANGTQVNFIIGLNNRLCTSDLDLSSPTTVSSPSFAVSWNSMLSDARFDVRLTDTDPDPNVVNYAFAGIDFRSHAGVLYGAFTLDSYAAATGTCGAVDAEPGLTEFNAYFSAIQAAFSSLFPSGPFTFTQQSGGYTFRHYDSTNVTLAIRDGQVYARGDGYGAGYVPLGSFETLNANVNLIPRPATVHSSWTGTYSGAMAETEPFSPIPDGTDFYYAINSDGVLCFNDNTQFSNPLYRNNDTVRATWFDAARGRIYRLRAAQFDADEHLLEITSTGNTQYGELEGEKISLNAVCNPALPANPDADEIERLFDLSEQLYPDSTPGGPLSSTQRVDNYSFRYYPATDVFLAVRDGQVYSGSGAVNFDSAPLGTLASVIQSFTSATSAFVPAQSLVGSYNMLVSAANPLSPVRNGDRVRVILAADGSLCIDNLMLSSPLSLLSAPQDVNWTNMQAGVSASLQVPASGSDLTIDLTSNLGGNLGQLTGNRASRLGSCPGAPLDSAQAQAAEELFALAEQIYGNLLPPSSVVSSRNAAGAVTRHYAASGITLTVLGSQVFVHGGEFGDHDVALGSVSSLSQSLGAELANLRAQPPVPTNLAGTYEALVSGANPFAPFPTGSLVRLVLQPDGGLCLNNLSLTPTSSYPLSPSMATWQAGSSDLSASLPLDDLTQLSLTLSNTRGEALGQLAVERISNATVCSTTTPSAEQISTANELFELAERRYDEYFPATDSAVTRTAGSVIFRHYESTGVSLSVLNGEVLVRGGEFGSSEFFVGTIEQLIPALIEDIETAPITSNTFSVTVTGTSTVNLSGLYNVNRTLNIVRQADFEPEELTDTRLADIARSFLLDEIENPDSVQINDVNRTETQLSFRAVLQRVTRVGSSTTSRNVVAIFSLSRL</sequence>
<protein>
    <submittedName>
        <fullName evidence="2">Uncharacterized protein</fullName>
    </submittedName>
</protein>
<evidence type="ECO:0000256" key="1">
    <source>
        <dbReference type="SAM" id="SignalP"/>
    </source>
</evidence>
<proteinExistence type="predicted"/>
<dbReference type="PATRIC" id="fig|1249552.3.peg.1095"/>
<feature type="chain" id="PRO_5006601434" evidence="1">
    <location>
        <begin position="35"/>
        <end position="957"/>
    </location>
</feature>
<dbReference type="EMBL" id="CP013189">
    <property type="protein sequence ID" value="ALO45751.1"/>
    <property type="molecule type" value="Genomic_DNA"/>
</dbReference>
<evidence type="ECO:0000313" key="2">
    <source>
        <dbReference type="EMBL" id="ALO45751.1"/>
    </source>
</evidence>
<reference evidence="2 3" key="1">
    <citation type="submission" date="2015-11" db="EMBL/GenBank/DDBJ databases">
        <authorList>
            <person name="Zhang Y."/>
            <person name="Guo Z."/>
        </authorList>
    </citation>
    <scope>NUCLEOTIDE SEQUENCE [LARGE SCALE GENOMIC DNA]</scope>
    <source>
        <strain evidence="2 3">KCTC 32221</strain>
    </source>
</reference>
<keyword evidence="1" id="KW-0732">Signal</keyword>
<dbReference type="AlphaFoldDB" id="A0A0S2KBQ3"/>